<reference evidence="2" key="1">
    <citation type="submission" date="2020-10" db="EMBL/GenBank/DDBJ databases">
        <title>High-Quality Genome Resource of Clonostachys rosea strain S41 by Oxford Nanopore Long-Read Sequencing.</title>
        <authorList>
            <person name="Wang H."/>
        </authorList>
    </citation>
    <scope>NUCLEOTIDE SEQUENCE</scope>
    <source>
        <strain evidence="2">S41</strain>
    </source>
</reference>
<dbReference type="CDD" id="cd04301">
    <property type="entry name" value="NAT_SF"/>
    <property type="match status" value="1"/>
</dbReference>
<dbReference type="PROSITE" id="PS51186">
    <property type="entry name" value="GNAT"/>
    <property type="match status" value="1"/>
</dbReference>
<sequence>METSTLLHSQLTVGLPIHPKKFVQKKNKSKSEKMALILRKPTLDDAVHMLAVQNSAFKDSALNIRCFPASDPKTEPSQIEWIKDKIRLQELTLACDEEGRILGWSRWVRRPIQDPRPPKPIFTPDMYPQTGDPELAVRFFQTNVERMEDIVGSENVMFLSMLVVRQEAQRKGVGSALIKPGVQAADEEGWICYVNGTEGGKGLYEKFGFRTVETSCFADGILTHHMKREAKGTANSYH</sequence>
<comment type="caution">
    <text evidence="2">The sequence shown here is derived from an EMBL/GenBank/DDBJ whole genome shotgun (WGS) entry which is preliminary data.</text>
</comment>
<evidence type="ECO:0000313" key="3">
    <source>
        <dbReference type="Proteomes" id="UP000616885"/>
    </source>
</evidence>
<dbReference type="PANTHER" id="PTHR42791">
    <property type="entry name" value="GNAT FAMILY ACETYLTRANSFERASE"/>
    <property type="match status" value="1"/>
</dbReference>
<dbReference type="AlphaFoldDB" id="A0A8H7TV91"/>
<dbReference type="SUPFAM" id="SSF55729">
    <property type="entry name" value="Acyl-CoA N-acyltransferases (Nat)"/>
    <property type="match status" value="1"/>
</dbReference>
<dbReference type="PANTHER" id="PTHR42791:SF14">
    <property type="entry name" value="N-ACETYLTRANSFERASE DOMAIN-CONTAINING PROTEIN"/>
    <property type="match status" value="1"/>
</dbReference>
<organism evidence="2 3">
    <name type="scientific">Bionectria ochroleuca</name>
    <name type="common">Gliocladium roseum</name>
    <dbReference type="NCBI Taxonomy" id="29856"/>
    <lineage>
        <taxon>Eukaryota</taxon>
        <taxon>Fungi</taxon>
        <taxon>Dikarya</taxon>
        <taxon>Ascomycota</taxon>
        <taxon>Pezizomycotina</taxon>
        <taxon>Sordariomycetes</taxon>
        <taxon>Hypocreomycetidae</taxon>
        <taxon>Hypocreales</taxon>
        <taxon>Bionectriaceae</taxon>
        <taxon>Clonostachys</taxon>
    </lineage>
</organism>
<dbReference type="GO" id="GO:0016747">
    <property type="term" value="F:acyltransferase activity, transferring groups other than amino-acyl groups"/>
    <property type="evidence" value="ECO:0007669"/>
    <property type="project" value="InterPro"/>
</dbReference>
<dbReference type="Gene3D" id="3.40.630.30">
    <property type="match status" value="1"/>
</dbReference>
<dbReference type="Proteomes" id="UP000616885">
    <property type="component" value="Unassembled WGS sequence"/>
</dbReference>
<evidence type="ECO:0000313" key="2">
    <source>
        <dbReference type="EMBL" id="KAF9758422.1"/>
    </source>
</evidence>
<dbReference type="EMBL" id="JADCTT010000001">
    <property type="protein sequence ID" value="KAF9758422.1"/>
    <property type="molecule type" value="Genomic_DNA"/>
</dbReference>
<evidence type="ECO:0000259" key="1">
    <source>
        <dbReference type="PROSITE" id="PS51186"/>
    </source>
</evidence>
<proteinExistence type="predicted"/>
<dbReference type="InterPro" id="IPR052523">
    <property type="entry name" value="Trichothecene_AcTrans"/>
</dbReference>
<feature type="domain" description="N-acetyltransferase" evidence="1">
    <location>
        <begin position="36"/>
        <end position="231"/>
    </location>
</feature>
<dbReference type="Pfam" id="PF13673">
    <property type="entry name" value="Acetyltransf_10"/>
    <property type="match status" value="1"/>
</dbReference>
<name>A0A8H7TV91_BIOOC</name>
<dbReference type="InterPro" id="IPR000182">
    <property type="entry name" value="GNAT_dom"/>
</dbReference>
<gene>
    <name evidence="2" type="ORF">IM811_000116</name>
</gene>
<protein>
    <recommendedName>
        <fullName evidence="1">N-acetyltransferase domain-containing protein</fullName>
    </recommendedName>
</protein>
<accession>A0A8H7TV91</accession>
<dbReference type="InterPro" id="IPR016181">
    <property type="entry name" value="Acyl_CoA_acyltransferase"/>
</dbReference>